<dbReference type="Proteomes" id="UP000276437">
    <property type="component" value="Chromosome"/>
</dbReference>
<dbReference type="Pfam" id="PF04055">
    <property type="entry name" value="Radical_SAM"/>
    <property type="match status" value="1"/>
</dbReference>
<dbReference type="Gene3D" id="3.20.20.70">
    <property type="entry name" value="Aldolase class I"/>
    <property type="match status" value="1"/>
</dbReference>
<dbReference type="GO" id="GO:0046872">
    <property type="term" value="F:metal ion binding"/>
    <property type="evidence" value="ECO:0007669"/>
    <property type="project" value="UniProtKB-KW"/>
</dbReference>
<dbReference type="InterPro" id="IPR050377">
    <property type="entry name" value="Radical_SAM_PqqE_MftC-like"/>
</dbReference>
<evidence type="ECO:0000256" key="2">
    <source>
        <dbReference type="ARBA" id="ARBA00022485"/>
    </source>
</evidence>
<dbReference type="SUPFAM" id="SSF102114">
    <property type="entry name" value="Radical SAM enzymes"/>
    <property type="match status" value="1"/>
</dbReference>
<dbReference type="PANTHER" id="PTHR11228:SF34">
    <property type="entry name" value="TUNGSTEN-CONTAINING ALDEHYDE FERREDOXIN OXIDOREDUCTASE COFACTOR MODIFYING PROTEIN"/>
    <property type="match status" value="1"/>
</dbReference>
<dbReference type="SFLD" id="SFLDG01387">
    <property type="entry name" value="BtrN-like_SPASM_domain_contain"/>
    <property type="match status" value="1"/>
</dbReference>
<comment type="cofactor">
    <cofactor evidence="1">
        <name>[4Fe-4S] cluster</name>
        <dbReference type="ChEBI" id="CHEBI:49883"/>
    </cofactor>
</comment>
<reference evidence="9 10" key="1">
    <citation type="journal article" date="2018" name="Int. J. Syst. Evol. Microbiol.">
        <title>Methylomusa anaerophila gen. nov., sp. nov., an anaerobic methanol-utilizing bacterium isolated from a microbial fuel cell.</title>
        <authorList>
            <person name="Amano N."/>
            <person name="Yamamuro A."/>
            <person name="Miyahara M."/>
            <person name="Kouzuma A."/>
            <person name="Abe T."/>
            <person name="Watanabe K."/>
        </authorList>
    </citation>
    <scope>NUCLEOTIDE SEQUENCE [LARGE SCALE GENOMIC DNA]</scope>
    <source>
        <strain evidence="9 10">MMFC1</strain>
    </source>
</reference>
<evidence type="ECO:0000256" key="6">
    <source>
        <dbReference type="ARBA" id="ARBA00023014"/>
    </source>
</evidence>
<dbReference type="SFLD" id="SFLDG01067">
    <property type="entry name" value="SPASM/twitch_domain_containing"/>
    <property type="match status" value="1"/>
</dbReference>
<dbReference type="PANTHER" id="PTHR11228">
    <property type="entry name" value="RADICAL SAM DOMAIN PROTEIN"/>
    <property type="match status" value="1"/>
</dbReference>
<keyword evidence="3" id="KW-0949">S-adenosyl-L-methionine</keyword>
<evidence type="ECO:0000256" key="5">
    <source>
        <dbReference type="ARBA" id="ARBA00023004"/>
    </source>
</evidence>
<dbReference type="InterPro" id="IPR023885">
    <property type="entry name" value="4Fe4S-binding_SPASM_dom"/>
</dbReference>
<dbReference type="GO" id="GO:0003824">
    <property type="term" value="F:catalytic activity"/>
    <property type="evidence" value="ECO:0007669"/>
    <property type="project" value="InterPro"/>
</dbReference>
<name>A0A348AER5_9FIRM</name>
<dbReference type="InterPro" id="IPR013785">
    <property type="entry name" value="Aldolase_TIM"/>
</dbReference>
<sequence>MYKKILISNTKQNEYFKETLGKSEILEDYSHIELRPEITNCCNFECSFCAHQIMKRKKGFMKDDLFNKILKEAKEIGIKTIDIRNMGEPLLDEKLVDRTQAASKLGFEVHTHTNGFLLNFNLFNELCEAGISYIILSLSPRTEFEKTRNRDFGVIENNLNEIARSNYKERLIVDMIGADHTQKEEEEFEQFLDNLGFQIRKKLITHNFATSNINALKYNYCHRLWNSFTINWNGDVPLCCMDYDGQLNLGNVYNNHIRDIINSSLYSEVRKEHLAGNFLEICLKCDNNHINNNLINRALENYTGVNTI</sequence>
<dbReference type="CDD" id="cd21109">
    <property type="entry name" value="SPASM"/>
    <property type="match status" value="1"/>
</dbReference>
<dbReference type="Pfam" id="PF13186">
    <property type="entry name" value="SPASM"/>
    <property type="match status" value="1"/>
</dbReference>
<evidence type="ECO:0000256" key="4">
    <source>
        <dbReference type="ARBA" id="ARBA00022723"/>
    </source>
</evidence>
<dbReference type="CDD" id="cd01335">
    <property type="entry name" value="Radical_SAM"/>
    <property type="match status" value="1"/>
</dbReference>
<dbReference type="InterPro" id="IPR034391">
    <property type="entry name" value="AdoMet-like_SPASM_containing"/>
</dbReference>
<dbReference type="AlphaFoldDB" id="A0A348AER5"/>
<keyword evidence="10" id="KW-1185">Reference proteome</keyword>
<evidence type="ECO:0000259" key="8">
    <source>
        <dbReference type="Pfam" id="PF13186"/>
    </source>
</evidence>
<dbReference type="InterPro" id="IPR007197">
    <property type="entry name" value="rSAM"/>
</dbReference>
<feature type="domain" description="4Fe4S-binding SPASM" evidence="8">
    <location>
        <begin position="221"/>
        <end position="286"/>
    </location>
</feature>
<keyword evidence="6" id="KW-0411">Iron-sulfur</keyword>
<evidence type="ECO:0000256" key="3">
    <source>
        <dbReference type="ARBA" id="ARBA00022691"/>
    </source>
</evidence>
<evidence type="ECO:0000313" key="9">
    <source>
        <dbReference type="EMBL" id="BBB89563.1"/>
    </source>
</evidence>
<dbReference type="GO" id="GO:0051536">
    <property type="term" value="F:iron-sulfur cluster binding"/>
    <property type="evidence" value="ECO:0007669"/>
    <property type="project" value="UniProtKB-KW"/>
</dbReference>
<dbReference type="RefSeq" id="WP_126305695.1">
    <property type="nucleotide sequence ID" value="NZ_AP018449.1"/>
</dbReference>
<proteinExistence type="predicted"/>
<dbReference type="KEGG" id="mana:MAMMFC1_00196"/>
<keyword evidence="5" id="KW-0408">Iron</keyword>
<gene>
    <name evidence="9" type="ORF">MAMMFC1_00196</name>
</gene>
<keyword evidence="2" id="KW-0004">4Fe-4S</keyword>
<evidence type="ECO:0000259" key="7">
    <source>
        <dbReference type="Pfam" id="PF04055"/>
    </source>
</evidence>
<evidence type="ECO:0000256" key="1">
    <source>
        <dbReference type="ARBA" id="ARBA00001966"/>
    </source>
</evidence>
<protein>
    <submittedName>
        <fullName evidence="9">Molybdenum cofactor biosynthesis protein A</fullName>
    </submittedName>
</protein>
<keyword evidence="4" id="KW-0479">Metal-binding</keyword>
<dbReference type="InterPro" id="IPR058240">
    <property type="entry name" value="rSAM_sf"/>
</dbReference>
<feature type="domain" description="Radical SAM core" evidence="7">
    <location>
        <begin position="38"/>
        <end position="188"/>
    </location>
</feature>
<dbReference type="EMBL" id="AP018449">
    <property type="protein sequence ID" value="BBB89563.1"/>
    <property type="molecule type" value="Genomic_DNA"/>
</dbReference>
<dbReference type="SFLD" id="SFLDS00029">
    <property type="entry name" value="Radical_SAM"/>
    <property type="match status" value="1"/>
</dbReference>
<accession>A0A348AER5</accession>
<dbReference type="OrthoDB" id="9805809at2"/>
<organism evidence="9 10">
    <name type="scientific">Methylomusa anaerophila</name>
    <dbReference type="NCBI Taxonomy" id="1930071"/>
    <lineage>
        <taxon>Bacteria</taxon>
        <taxon>Bacillati</taxon>
        <taxon>Bacillota</taxon>
        <taxon>Negativicutes</taxon>
        <taxon>Selenomonadales</taxon>
        <taxon>Sporomusaceae</taxon>
        <taxon>Methylomusa</taxon>
    </lineage>
</organism>
<evidence type="ECO:0000313" key="10">
    <source>
        <dbReference type="Proteomes" id="UP000276437"/>
    </source>
</evidence>